<dbReference type="GO" id="GO:0015990">
    <property type="term" value="P:electron transport coupled proton transport"/>
    <property type="evidence" value="ECO:0007669"/>
    <property type="project" value="TreeGrafter"/>
</dbReference>
<dbReference type="EMBL" id="JN989543">
    <property type="protein sequence ID" value="AEV56633.1"/>
    <property type="molecule type" value="Genomic_DNA"/>
</dbReference>
<feature type="transmembrane region" description="Helical" evidence="25">
    <location>
        <begin position="181"/>
        <end position="208"/>
    </location>
</feature>
<dbReference type="Gene3D" id="1.20.210.10">
    <property type="entry name" value="Cytochrome c oxidase-like, subunit I domain"/>
    <property type="match status" value="1"/>
</dbReference>
<organism evidence="27">
    <name type="scientific">Stenopirates sp. NKU01</name>
    <dbReference type="NCBI Taxonomy" id="1124183"/>
    <lineage>
        <taxon>Eukaryota</taxon>
        <taxon>Metazoa</taxon>
        <taxon>Ecdysozoa</taxon>
        <taxon>Arthropoda</taxon>
        <taxon>Hexapoda</taxon>
        <taxon>Insecta</taxon>
        <taxon>Pterygota</taxon>
        <taxon>Neoptera</taxon>
        <taxon>Paraneoptera</taxon>
        <taxon>Hemiptera</taxon>
        <taxon>Heteroptera</taxon>
        <taxon>Enicocephalidae</taxon>
        <taxon>Stenopirates</taxon>
    </lineage>
</organism>
<evidence type="ECO:0000256" key="10">
    <source>
        <dbReference type="ARBA" id="ARBA00022617"/>
    </source>
</evidence>
<evidence type="ECO:0000256" key="21">
    <source>
        <dbReference type="ARBA" id="ARBA00023128"/>
    </source>
</evidence>
<protein>
    <recommendedName>
        <fullName evidence="8 24">Cytochrome c oxidase subunit 1</fullName>
        <ecNumber evidence="7 24">7.1.1.9</ecNumber>
    </recommendedName>
</protein>
<keyword evidence="17 24" id="KW-0249">Electron transport</keyword>
<comment type="pathway">
    <text evidence="4 24">Energy metabolism; oxidative phosphorylation.</text>
</comment>
<evidence type="ECO:0000256" key="5">
    <source>
        <dbReference type="ARBA" id="ARBA00009578"/>
    </source>
</evidence>
<dbReference type="PROSITE" id="PS50855">
    <property type="entry name" value="COX1"/>
    <property type="match status" value="1"/>
</dbReference>
<keyword evidence="14 24" id="KW-0999">Mitochondrion inner membrane</keyword>
<evidence type="ECO:0000256" key="17">
    <source>
        <dbReference type="ARBA" id="ARBA00022982"/>
    </source>
</evidence>
<comment type="similarity">
    <text evidence="5 24">Belongs to the heme-copper respiratory oxidase family.</text>
</comment>
<keyword evidence="13 24" id="KW-0479">Metal-binding</keyword>
<dbReference type="PROSITE" id="PS00077">
    <property type="entry name" value="COX1_CUB"/>
    <property type="match status" value="1"/>
</dbReference>
<feature type="transmembrane region" description="Helical" evidence="25">
    <location>
        <begin position="12"/>
        <end position="35"/>
    </location>
</feature>
<dbReference type="UniPathway" id="UPA00705"/>
<dbReference type="GO" id="GO:0004129">
    <property type="term" value="F:cytochrome-c oxidase activity"/>
    <property type="evidence" value="ECO:0007669"/>
    <property type="project" value="UniProtKB-EC"/>
</dbReference>
<dbReference type="PRINTS" id="PR01165">
    <property type="entry name" value="CYCOXIDASEI"/>
</dbReference>
<dbReference type="GO" id="GO:0006123">
    <property type="term" value="P:mitochondrial electron transport, cytochrome c to oxygen"/>
    <property type="evidence" value="ECO:0007669"/>
    <property type="project" value="TreeGrafter"/>
</dbReference>
<dbReference type="InterPro" id="IPR000883">
    <property type="entry name" value="Cyt_C_Oxase_1"/>
</dbReference>
<keyword evidence="21 24" id="KW-0496">Mitochondrion</keyword>
<gene>
    <name evidence="27" type="primary">CO1</name>
</gene>
<dbReference type="GO" id="GO:0005743">
    <property type="term" value="C:mitochondrial inner membrane"/>
    <property type="evidence" value="ECO:0007669"/>
    <property type="project" value="UniProtKB-SubCell"/>
</dbReference>
<evidence type="ECO:0000256" key="20">
    <source>
        <dbReference type="ARBA" id="ARBA00023008"/>
    </source>
</evidence>
<evidence type="ECO:0000313" key="27">
    <source>
        <dbReference type="EMBL" id="AEV56633.1"/>
    </source>
</evidence>
<evidence type="ECO:0000256" key="16">
    <source>
        <dbReference type="ARBA" id="ARBA00022967"/>
    </source>
</evidence>
<dbReference type="Pfam" id="PF00115">
    <property type="entry name" value="COX1"/>
    <property type="match status" value="1"/>
</dbReference>
<evidence type="ECO:0000256" key="12">
    <source>
        <dbReference type="ARBA" id="ARBA00022692"/>
    </source>
</evidence>
<feature type="transmembrane region" description="Helical" evidence="25">
    <location>
        <begin position="102"/>
        <end position="126"/>
    </location>
</feature>
<comment type="subcellular location">
    <subcellularLocation>
        <location evidence="3 24">Mitochondrion inner membrane</location>
        <topology evidence="3 24">Multi-pass membrane protein</topology>
    </subcellularLocation>
</comment>
<evidence type="ECO:0000256" key="2">
    <source>
        <dbReference type="ARBA" id="ARBA00001971"/>
    </source>
</evidence>
<dbReference type="GO" id="GO:0045277">
    <property type="term" value="C:respiratory chain complex IV"/>
    <property type="evidence" value="ECO:0007669"/>
    <property type="project" value="InterPro"/>
</dbReference>
<geneLocation type="mitochondrion" evidence="27"/>
<evidence type="ECO:0000256" key="24">
    <source>
        <dbReference type="RuleBase" id="RU000369"/>
    </source>
</evidence>
<name>A0A1D6UWC5_9HEMI</name>
<keyword evidence="12 24" id="KW-0812">Transmembrane</keyword>
<evidence type="ECO:0000256" key="14">
    <source>
        <dbReference type="ARBA" id="ARBA00022792"/>
    </source>
</evidence>
<keyword evidence="16" id="KW-1278">Translocase</keyword>
<dbReference type="PANTHER" id="PTHR10422:SF18">
    <property type="entry name" value="CYTOCHROME C OXIDASE SUBUNIT 1"/>
    <property type="match status" value="1"/>
</dbReference>
<feature type="transmembrane region" description="Helical" evidence="25">
    <location>
        <begin position="406"/>
        <end position="425"/>
    </location>
</feature>
<evidence type="ECO:0000256" key="11">
    <source>
        <dbReference type="ARBA" id="ARBA00022660"/>
    </source>
</evidence>
<evidence type="ECO:0000256" key="18">
    <source>
        <dbReference type="ARBA" id="ARBA00022989"/>
    </source>
</evidence>
<keyword evidence="15" id="KW-0460">Magnesium</keyword>
<evidence type="ECO:0000256" key="4">
    <source>
        <dbReference type="ARBA" id="ARBA00004673"/>
    </source>
</evidence>
<keyword evidence="22 24" id="KW-0472">Membrane</keyword>
<accession>A0A1D6UWC5</accession>
<dbReference type="EC" id="7.1.1.9" evidence="7 24"/>
<evidence type="ECO:0000256" key="8">
    <source>
        <dbReference type="ARBA" id="ARBA00015947"/>
    </source>
</evidence>
<reference evidence="27" key="1">
    <citation type="submission" date="2011-11" db="EMBL/GenBank/DDBJ databases">
        <authorList>
            <person name="Ma Y."/>
            <person name="Lu L."/>
        </authorList>
    </citation>
    <scope>NUCLEOTIDE SEQUENCE</scope>
</reference>
<feature type="transmembrane region" description="Helical" evidence="25">
    <location>
        <begin position="146"/>
        <end position="169"/>
    </location>
</feature>
<feature type="transmembrane region" description="Helical" evidence="25">
    <location>
        <begin position="301"/>
        <end position="323"/>
    </location>
</feature>
<evidence type="ECO:0000259" key="26">
    <source>
        <dbReference type="PROSITE" id="PS50855"/>
    </source>
</evidence>
<comment type="catalytic activity">
    <reaction evidence="23">
        <text>4 Fe(II)-[cytochrome c] + O2 + 8 H(+)(in) = 4 Fe(III)-[cytochrome c] + 2 H2O + 4 H(+)(out)</text>
        <dbReference type="Rhea" id="RHEA:11436"/>
        <dbReference type="Rhea" id="RHEA-COMP:10350"/>
        <dbReference type="Rhea" id="RHEA-COMP:14399"/>
        <dbReference type="ChEBI" id="CHEBI:15377"/>
        <dbReference type="ChEBI" id="CHEBI:15378"/>
        <dbReference type="ChEBI" id="CHEBI:15379"/>
        <dbReference type="ChEBI" id="CHEBI:29033"/>
        <dbReference type="ChEBI" id="CHEBI:29034"/>
        <dbReference type="EC" id="7.1.1.9"/>
    </reaction>
    <physiologicalReaction direction="left-to-right" evidence="23">
        <dbReference type="Rhea" id="RHEA:11437"/>
    </physiologicalReaction>
</comment>
<evidence type="ECO:0000256" key="9">
    <source>
        <dbReference type="ARBA" id="ARBA00022448"/>
    </source>
</evidence>
<dbReference type="InterPro" id="IPR023615">
    <property type="entry name" value="Cyt_c_Oxase_su1_BS"/>
</dbReference>
<feature type="transmembrane region" description="Helical" evidence="25">
    <location>
        <begin position="241"/>
        <end position="257"/>
    </location>
</feature>
<feature type="transmembrane region" description="Helical" evidence="25">
    <location>
        <begin position="335"/>
        <end position="357"/>
    </location>
</feature>
<dbReference type="CDD" id="cd01663">
    <property type="entry name" value="Cyt_c_Oxidase_I"/>
    <property type="match status" value="1"/>
</dbReference>
<feature type="transmembrane region" description="Helical" evidence="25">
    <location>
        <begin position="55"/>
        <end position="81"/>
    </location>
</feature>
<dbReference type="PANTHER" id="PTHR10422">
    <property type="entry name" value="CYTOCHROME C OXIDASE SUBUNIT 1"/>
    <property type="match status" value="1"/>
</dbReference>
<keyword evidence="20 24" id="KW-0186">Copper</keyword>
<comment type="cofactor">
    <cofactor evidence="1">
        <name>Cu cation</name>
        <dbReference type="ChEBI" id="CHEBI:23378"/>
    </cofactor>
</comment>
<keyword evidence="18 25" id="KW-1133">Transmembrane helix</keyword>
<evidence type="ECO:0000256" key="23">
    <source>
        <dbReference type="ARBA" id="ARBA00049512"/>
    </source>
</evidence>
<keyword evidence="10 24" id="KW-0349">Heme</keyword>
<dbReference type="GO" id="GO:0020037">
    <property type="term" value="F:heme binding"/>
    <property type="evidence" value="ECO:0007669"/>
    <property type="project" value="InterPro"/>
</dbReference>
<evidence type="ECO:0000256" key="15">
    <source>
        <dbReference type="ARBA" id="ARBA00022842"/>
    </source>
</evidence>
<evidence type="ECO:0000256" key="1">
    <source>
        <dbReference type="ARBA" id="ARBA00001935"/>
    </source>
</evidence>
<comment type="subunit">
    <text evidence="6">Component of the cytochrome c oxidase (complex IV, CIV), a multisubunit enzyme composed of a catalytic core of 3 subunits and several supernumerary subunits. The complex exists as a monomer or a dimer and forms supercomplexes (SCs) in the inner mitochondrial membrane with ubiquinol-cytochrome c oxidoreductase (cytochrome b-c1 complex, complex III, CIII).</text>
</comment>
<proteinExistence type="inferred from homology"/>
<feature type="transmembrane region" description="Helical" evidence="25">
    <location>
        <begin position="269"/>
        <end position="289"/>
    </location>
</feature>
<dbReference type="InterPro" id="IPR033944">
    <property type="entry name" value="Cyt_c_oxase_su1_dom"/>
</dbReference>
<evidence type="ECO:0000256" key="3">
    <source>
        <dbReference type="ARBA" id="ARBA00004448"/>
    </source>
</evidence>
<evidence type="ECO:0000256" key="6">
    <source>
        <dbReference type="ARBA" id="ARBA00011164"/>
    </source>
</evidence>
<evidence type="ECO:0000256" key="7">
    <source>
        <dbReference type="ARBA" id="ARBA00012949"/>
    </source>
</evidence>
<dbReference type="AlphaFoldDB" id="A0A1D6UWC5"/>
<dbReference type="InterPro" id="IPR036927">
    <property type="entry name" value="Cyt_c_oxase-like_su1_sf"/>
</dbReference>
<keyword evidence="19 24" id="KW-0408">Iron</keyword>
<dbReference type="InterPro" id="IPR023616">
    <property type="entry name" value="Cyt_c_oxase-like_su1_dom"/>
</dbReference>
<feature type="domain" description="Cytochrome oxidase subunit I profile" evidence="26">
    <location>
        <begin position="1"/>
        <end position="510"/>
    </location>
</feature>
<evidence type="ECO:0000256" key="22">
    <source>
        <dbReference type="ARBA" id="ARBA00023136"/>
    </source>
</evidence>
<evidence type="ECO:0000256" key="25">
    <source>
        <dbReference type="SAM" id="Phobius"/>
    </source>
</evidence>
<keyword evidence="9 24" id="KW-0813">Transport</keyword>
<evidence type="ECO:0000256" key="19">
    <source>
        <dbReference type="ARBA" id="ARBA00023004"/>
    </source>
</evidence>
<dbReference type="SUPFAM" id="SSF81442">
    <property type="entry name" value="Cytochrome c oxidase subunit I-like"/>
    <property type="match status" value="1"/>
</dbReference>
<dbReference type="GO" id="GO:0046872">
    <property type="term" value="F:metal ion binding"/>
    <property type="evidence" value="ECO:0007669"/>
    <property type="project" value="UniProtKB-KW"/>
</dbReference>
<feature type="transmembrane region" description="Helical" evidence="25">
    <location>
        <begin position="445"/>
        <end position="471"/>
    </location>
</feature>
<sequence>MKKWMYSTNHKDIGTLYFIFGIWSGILGMMLSWIIRIELGHPGSFINNDQIYNVIVTAHAFIMIFFMVMPIMIGGFGNWLVPLMIGAPDMAFPRMNNMSFWLLPPSMTLLIISSIVENGTGTGWTVYPPLSNNISHNGPSVDLTIFSLHLAGISSILGAINFISTCINMRTNGMKFNKTPLFVWSVFITAILLLLSLPVLAGAITMLLTDRNINTSFFDPAGGGDPILYQHLFWFFGHPEVYILILPGFGIISHVITQESNKNETFGNLGMIYAMLTIGLLGFIVWAHHMFTVGMDVDTRAYFTSATMIIAVPTGIKIFSWMATLHGAIIYYSPAILWSLGFIFLFTMGGLTGIILANSSLDINFTDTYYVVPHFHYVLSMGAVFAIFSGFIMWYTLMTGLTMNNLLLKIHFIIMFMGVNITFFPQHFLGLMGMPRRYSDYPDNFMLWNIISSIGSTMSIIGMTMFIMIMWESMMKMRIKMFSYNLNSNLEWIQKYPPSEHSYYELPKMNN</sequence>
<dbReference type="FunFam" id="1.20.210.10:FF:000001">
    <property type="entry name" value="Cytochrome c oxidase subunit 1"/>
    <property type="match status" value="1"/>
</dbReference>
<comment type="function">
    <text evidence="24">Component of the cytochrome c oxidase, the last enzyme in the mitochondrial electron transport chain which drives oxidative phosphorylation. The respiratory chain contains 3 multisubunit complexes succinate dehydrogenase (complex II, CII), ubiquinol-cytochrome c oxidoreductase (cytochrome b-c1 complex, complex III, CIII) and cytochrome c oxidase (complex IV, CIV), that cooperate to transfer electrons derived from NADH and succinate to molecular oxygen, creating an electrochemical gradient over the inner membrane that drives transmembrane transport and the ATP synthase. Cytochrome c oxidase is the component of the respiratory chain that catalyzes the reduction of oxygen to water. Electrons originating from reduced cytochrome c in the intermembrane space (IMS) are transferred via the dinuclear copper A center (CU(A)) of subunit 2 and heme A of subunit 1 to the active site in subunit 1, a binuclear center (BNC) formed by heme A3 and copper B (CU(B)). The BNC reduces molecular oxygen to 2 water molecules using 4 electrons from cytochrome c in the IMS and 4 protons from the mitochondrial matrix.</text>
</comment>
<evidence type="ECO:0000256" key="13">
    <source>
        <dbReference type="ARBA" id="ARBA00022723"/>
    </source>
</evidence>
<keyword evidence="11 24" id="KW-0679">Respiratory chain</keyword>
<comment type="cofactor">
    <cofactor evidence="2">
        <name>heme</name>
        <dbReference type="ChEBI" id="CHEBI:30413"/>
    </cofactor>
</comment>
<feature type="transmembrane region" description="Helical" evidence="25">
    <location>
        <begin position="377"/>
        <end position="397"/>
    </location>
</feature>